<feature type="chain" id="PRO_5004579978" evidence="2">
    <location>
        <begin position="20"/>
        <end position="872"/>
    </location>
</feature>
<dbReference type="HOGENOM" id="CLU_329382_0_0_1"/>
<reference evidence="3" key="2">
    <citation type="submission" date="2015-06" db="UniProtKB">
        <authorList>
            <consortium name="EnsemblMetazoa"/>
        </authorList>
    </citation>
    <scope>IDENTIFICATION</scope>
</reference>
<accession>T1JU48</accession>
<sequence>MLSVIGVFIILQVTMKVQSNSPFYSDQAIDENGLSFNDKQWVNQGPPSPHHFIHPSSLPSPSETLNGSPFQPYQPNSVLNSPYPSEPLMDMKSSMFNNLPPSPSPHPAPLDPQLAPPMRSPLTSSLPSPASLIQTPIQRRLFNPINRIILTLLGPRLMRYQLDMVVQAVMSEVIRKMVGPILTAIAGRFVDPNGQHPSPQLNFGLASALTAANGANQQQQVSIPQLTLVPNQMPNGQIQLIIKPGGETQHHQQQQQQLTNLQQLTQGLIIPVTPATATTPAPTAQLYSPAQLQATLDQQISQQLTGKLPAQLIPQVAQQIQAQLQDKLPNIQLQVQQQLASQLASLQQQLGNQATPSTNSQGLTLQSSLSPPASSTTTNGIQQLLLQSMSPGVTGSSTPLIQSHGQMYAAQSPRSSGLDHLTPTAELNYLQNSSPTKPVDNMVGHYFVKLSPQGVNSNGQNHQTSQQYSQPTSLSSLSASSPTNGFGTEVASNGQIANQQNQQIKVVLNPIELSDSLAGQNAASIHSGLNQQQNFQANLNKLQQQSNFYSNGNGNQAISTNSDELKSGHLLNRLYSGQSNSMNNVDPNLISMQSNGLTSNTSDNLNNPDMGQYNNIRNIIEQNSLLSQVNQPNSEPVPSSDEEMSNPPELSTSNYEPVNKEENTLTAQTPQAPTETQSKPESTQESRIPITSYSHGSGYKSSQYPPIPETKYQNIAVDPEQLNNPNNFQYNDQPYQSRSQYQYSQDSESADNEENNQPESNNQLEANNQPDSNTNSEPESNVSNESNENTENLNDNEHGNNEVNINDDPNNQDLPGHLKHMRQLSRDSIISNFQMNQGNRQAESGLTEVEEKERAIRWNTVLKNLDSYYGNK</sequence>
<feature type="compositionally biased region" description="Low complexity" evidence="1">
    <location>
        <begin position="772"/>
        <end position="793"/>
    </location>
</feature>
<feature type="compositionally biased region" description="Low complexity" evidence="1">
    <location>
        <begin position="463"/>
        <end position="482"/>
    </location>
</feature>
<feature type="region of interest" description="Disordered" evidence="1">
    <location>
        <begin position="351"/>
        <end position="378"/>
    </location>
</feature>
<feature type="compositionally biased region" description="Polar residues" evidence="1">
    <location>
        <begin position="453"/>
        <end position="462"/>
    </location>
</feature>
<feature type="compositionally biased region" description="Low complexity" evidence="1">
    <location>
        <begin position="664"/>
        <end position="677"/>
    </location>
</feature>
<feature type="region of interest" description="Disordered" evidence="1">
    <location>
        <begin position="585"/>
        <end position="612"/>
    </location>
</feature>
<feature type="signal peptide" evidence="2">
    <location>
        <begin position="1"/>
        <end position="19"/>
    </location>
</feature>
<reference evidence="4" key="1">
    <citation type="submission" date="2011-08" db="EMBL/GenBank/DDBJ databases">
        <authorList>
            <person name="Rombauts S."/>
        </authorList>
    </citation>
    <scope>NUCLEOTIDE SEQUENCE</scope>
    <source>
        <strain evidence="4">London</strain>
    </source>
</reference>
<gene>
    <name evidence="3" type="primary">107364584</name>
</gene>
<feature type="compositionally biased region" description="Low complexity" evidence="1">
    <location>
        <begin position="801"/>
        <end position="811"/>
    </location>
</feature>
<feature type="region of interest" description="Disordered" evidence="1">
    <location>
        <begin position="720"/>
        <end position="817"/>
    </location>
</feature>
<dbReference type="KEGG" id="tut:107364584"/>
<dbReference type="AlphaFoldDB" id="T1JU48"/>
<feature type="compositionally biased region" description="Polar residues" evidence="1">
    <location>
        <begin position="628"/>
        <end position="637"/>
    </location>
</feature>
<feature type="compositionally biased region" description="Low complexity" evidence="1">
    <location>
        <begin position="363"/>
        <end position="378"/>
    </location>
</feature>
<protein>
    <submittedName>
        <fullName evidence="3">Uncharacterized protein</fullName>
    </submittedName>
</protein>
<keyword evidence="4" id="KW-1185">Reference proteome</keyword>
<feature type="compositionally biased region" description="Polar residues" evidence="1">
    <location>
        <begin position="351"/>
        <end position="362"/>
    </location>
</feature>
<evidence type="ECO:0000313" key="3">
    <source>
        <dbReference type="EnsemblMetazoa" id="tetur01g16520.1"/>
    </source>
</evidence>
<dbReference type="EnsemblMetazoa" id="tetur01g16520.1">
    <property type="protein sequence ID" value="tetur01g16520.1"/>
    <property type="gene ID" value="tetur01g16520"/>
</dbReference>
<evidence type="ECO:0000256" key="1">
    <source>
        <dbReference type="SAM" id="MobiDB-lite"/>
    </source>
</evidence>
<evidence type="ECO:0000313" key="4">
    <source>
        <dbReference type="Proteomes" id="UP000015104"/>
    </source>
</evidence>
<proteinExistence type="predicted"/>
<dbReference type="OrthoDB" id="6514948at2759"/>
<dbReference type="EMBL" id="CAEY01000459">
    <property type="status" value="NOT_ANNOTATED_CDS"/>
    <property type="molecule type" value="Genomic_DNA"/>
</dbReference>
<dbReference type="OMA" id="NDVYLNQ"/>
<keyword evidence="2" id="KW-0732">Signal</keyword>
<feature type="compositionally biased region" description="Low complexity" evidence="1">
    <location>
        <begin position="732"/>
        <end position="747"/>
    </location>
</feature>
<feature type="compositionally biased region" description="Polar residues" evidence="1">
    <location>
        <begin position="679"/>
        <end position="704"/>
    </location>
</feature>
<feature type="region of interest" description="Disordered" evidence="1">
    <location>
        <begin position="37"/>
        <end position="127"/>
    </location>
</feature>
<feature type="region of interest" description="Disordered" evidence="1">
    <location>
        <begin position="451"/>
        <end position="490"/>
    </location>
</feature>
<dbReference type="Proteomes" id="UP000015104">
    <property type="component" value="Unassembled WGS sequence"/>
</dbReference>
<organism evidence="3 4">
    <name type="scientific">Tetranychus urticae</name>
    <name type="common">Two-spotted spider mite</name>
    <dbReference type="NCBI Taxonomy" id="32264"/>
    <lineage>
        <taxon>Eukaryota</taxon>
        <taxon>Metazoa</taxon>
        <taxon>Ecdysozoa</taxon>
        <taxon>Arthropoda</taxon>
        <taxon>Chelicerata</taxon>
        <taxon>Arachnida</taxon>
        <taxon>Acari</taxon>
        <taxon>Acariformes</taxon>
        <taxon>Trombidiformes</taxon>
        <taxon>Prostigmata</taxon>
        <taxon>Eleutherengona</taxon>
        <taxon>Raphignathae</taxon>
        <taxon>Tetranychoidea</taxon>
        <taxon>Tetranychidae</taxon>
        <taxon>Tetranychus</taxon>
    </lineage>
</organism>
<feature type="compositionally biased region" description="Polar residues" evidence="1">
    <location>
        <begin position="63"/>
        <end position="83"/>
    </location>
</feature>
<feature type="compositionally biased region" description="Pro residues" evidence="1">
    <location>
        <begin position="100"/>
        <end position="119"/>
    </location>
</feature>
<feature type="compositionally biased region" description="Polar residues" evidence="1">
    <location>
        <begin position="721"/>
        <end position="731"/>
    </location>
</feature>
<feature type="region of interest" description="Disordered" evidence="1">
    <location>
        <begin position="628"/>
        <end position="707"/>
    </location>
</feature>
<evidence type="ECO:0000256" key="2">
    <source>
        <dbReference type="SAM" id="SignalP"/>
    </source>
</evidence>
<name>T1JU48_TETUR</name>